<dbReference type="EMBL" id="AFZZ01000123">
    <property type="protein sequence ID" value="EHJ40191.1"/>
    <property type="molecule type" value="Genomic_DNA"/>
</dbReference>
<comment type="caution">
    <text evidence="1">The sequence shown here is derived from an EMBL/GenBank/DDBJ whole genome shotgun (WGS) entry which is preliminary data.</text>
</comment>
<accession>G6AXP3</accession>
<sequence length="46" mass="5422">MLWHDTTLYIVDNVDNTGNRLIYNNKLSTPVVKKDVERWCLDSDLI</sequence>
<dbReference type="Proteomes" id="UP000004407">
    <property type="component" value="Unassembled WGS sequence"/>
</dbReference>
<dbReference type="HOGENOM" id="CLU_3187493_0_0_10"/>
<name>G6AXP3_9BACT</name>
<gene>
    <name evidence="1" type="ORF">HMPREF0673_01399</name>
</gene>
<protein>
    <submittedName>
        <fullName evidence="1">Uncharacterized protein</fullName>
    </submittedName>
</protein>
<dbReference type="AlphaFoldDB" id="G6AXP3"/>
<proteinExistence type="predicted"/>
<evidence type="ECO:0000313" key="1">
    <source>
        <dbReference type="EMBL" id="EHJ40191.1"/>
    </source>
</evidence>
<reference evidence="1 2" key="1">
    <citation type="submission" date="2011-08" db="EMBL/GenBank/DDBJ databases">
        <authorList>
            <person name="Weinstock G."/>
            <person name="Sodergren E."/>
            <person name="Clifton S."/>
            <person name="Fulton L."/>
            <person name="Fulton B."/>
            <person name="Courtney L."/>
            <person name="Fronick C."/>
            <person name="Harrison M."/>
            <person name="Strong C."/>
            <person name="Farmer C."/>
            <person name="Delahaunty K."/>
            <person name="Markovic C."/>
            <person name="Hall O."/>
            <person name="Minx P."/>
            <person name="Tomlinson C."/>
            <person name="Mitreva M."/>
            <person name="Hou S."/>
            <person name="Chen J."/>
            <person name="Wollam A."/>
            <person name="Pepin K.H."/>
            <person name="Johnson M."/>
            <person name="Bhonagiri V."/>
            <person name="Zhang X."/>
            <person name="Suruliraj S."/>
            <person name="Warren W."/>
            <person name="Chinwalla A."/>
            <person name="Mardis E.R."/>
            <person name="Wilson R.K."/>
        </authorList>
    </citation>
    <scope>NUCLEOTIDE SEQUENCE [LARGE SCALE GENOMIC DNA]</scope>
    <source>
        <strain evidence="1 2">DSM 18206</strain>
    </source>
</reference>
<evidence type="ECO:0000313" key="2">
    <source>
        <dbReference type="Proteomes" id="UP000004407"/>
    </source>
</evidence>
<organism evidence="1 2">
    <name type="scientific">Leyella stercorea DSM 18206</name>
    <dbReference type="NCBI Taxonomy" id="1002367"/>
    <lineage>
        <taxon>Bacteria</taxon>
        <taxon>Pseudomonadati</taxon>
        <taxon>Bacteroidota</taxon>
        <taxon>Bacteroidia</taxon>
        <taxon>Bacteroidales</taxon>
        <taxon>Prevotellaceae</taxon>
        <taxon>Leyella</taxon>
    </lineage>
</organism>